<dbReference type="PANTHER" id="PTHR31014">
    <property type="entry name" value="MITOCHONDRIAL TRANSLATION SYSTEM COMPONENT PET127-RELATED"/>
    <property type="match status" value="1"/>
</dbReference>
<feature type="compositionally biased region" description="Low complexity" evidence="1">
    <location>
        <begin position="890"/>
        <end position="903"/>
    </location>
</feature>
<feature type="compositionally biased region" description="Basic and acidic residues" evidence="1">
    <location>
        <begin position="99"/>
        <end position="110"/>
    </location>
</feature>
<dbReference type="RefSeq" id="XP_060452710.1">
    <property type="nucleotide sequence ID" value="XM_060597256.1"/>
</dbReference>
<feature type="region of interest" description="Disordered" evidence="1">
    <location>
        <begin position="858"/>
        <end position="903"/>
    </location>
</feature>
<organism evidence="2 3">
    <name type="scientific">Cutaneotrichosporon cavernicola</name>
    <dbReference type="NCBI Taxonomy" id="279322"/>
    <lineage>
        <taxon>Eukaryota</taxon>
        <taxon>Fungi</taxon>
        <taxon>Dikarya</taxon>
        <taxon>Basidiomycota</taxon>
        <taxon>Agaricomycotina</taxon>
        <taxon>Tremellomycetes</taxon>
        <taxon>Trichosporonales</taxon>
        <taxon>Trichosporonaceae</taxon>
        <taxon>Cutaneotrichosporon</taxon>
    </lineage>
</organism>
<dbReference type="Pfam" id="PF08634">
    <property type="entry name" value="Pet127"/>
    <property type="match status" value="1"/>
</dbReference>
<evidence type="ECO:0008006" key="4">
    <source>
        <dbReference type="Google" id="ProtNLM"/>
    </source>
</evidence>
<proteinExistence type="predicted"/>
<gene>
    <name evidence="2" type="primary">PET127</name>
    <name evidence="2" type="ORF">CcaverHIS019_0101620</name>
</gene>
<feature type="region of interest" description="Disordered" evidence="1">
    <location>
        <begin position="985"/>
        <end position="1047"/>
    </location>
</feature>
<protein>
    <recommendedName>
        <fullName evidence="4">Pet127-domain-containing protein</fullName>
    </recommendedName>
</protein>
<keyword evidence="3" id="KW-1185">Reference proteome</keyword>
<reference evidence="2" key="1">
    <citation type="journal article" date="2023" name="BMC Genomics">
        <title>Chromosome-level genome assemblies of Cutaneotrichosporon spp. (Trichosporonales, Basidiomycota) reveal imbalanced evolution between nucleotide sequences and chromosome synteny.</title>
        <authorList>
            <person name="Kobayashi Y."/>
            <person name="Kayamori A."/>
            <person name="Aoki K."/>
            <person name="Shiwa Y."/>
            <person name="Matsutani M."/>
            <person name="Fujita N."/>
            <person name="Sugita T."/>
            <person name="Iwasaki W."/>
            <person name="Tanaka N."/>
            <person name="Takashima M."/>
        </authorList>
    </citation>
    <scope>NUCLEOTIDE SEQUENCE</scope>
    <source>
        <strain evidence="2">HIS019</strain>
    </source>
</reference>
<accession>A0AA48HXP8</accession>
<feature type="compositionally biased region" description="Polar residues" evidence="1">
    <location>
        <begin position="87"/>
        <end position="97"/>
    </location>
</feature>
<feature type="compositionally biased region" description="Basic and acidic residues" evidence="1">
    <location>
        <begin position="121"/>
        <end position="142"/>
    </location>
</feature>
<evidence type="ECO:0000256" key="1">
    <source>
        <dbReference type="SAM" id="MobiDB-lite"/>
    </source>
</evidence>
<dbReference type="AlphaFoldDB" id="A0AA48HXP8"/>
<dbReference type="EMBL" id="AP028212">
    <property type="protein sequence ID" value="BEI87444.1"/>
    <property type="molecule type" value="Genomic_DNA"/>
</dbReference>
<evidence type="ECO:0000313" key="3">
    <source>
        <dbReference type="Proteomes" id="UP001233271"/>
    </source>
</evidence>
<dbReference type="GO" id="GO:0000964">
    <property type="term" value="P:mitochondrial RNA 5'-end processing"/>
    <property type="evidence" value="ECO:0007669"/>
    <property type="project" value="TreeGrafter"/>
</dbReference>
<feature type="compositionally biased region" description="Acidic residues" evidence="1">
    <location>
        <begin position="1016"/>
        <end position="1032"/>
    </location>
</feature>
<dbReference type="GeneID" id="85491315"/>
<feature type="compositionally biased region" description="Basic and acidic residues" evidence="1">
    <location>
        <begin position="1033"/>
        <end position="1047"/>
    </location>
</feature>
<dbReference type="InterPro" id="IPR013943">
    <property type="entry name" value="Pet127"/>
</dbReference>
<dbReference type="KEGG" id="ccac:CcaHIS019_0101620"/>
<sequence length="1047" mass="116159">MLGPRLCALGKWKGVLHAAPRGLTPRLVRYYTPSDAPSGAVGDKPVATELPDFPAKTPKTWREKSKPIKGGRRRGSAARGPNALSGPPSSLGANASSVEPKRSPSKEGSFKPKPWLNPSAGDKRQTDRPHGFGLEPSKHELPSRTVAGRVKQAKTIAWQHDKFFKAHSRSIDYLEKSSERRDRETAATYRKSLASMAGRLEVILDSLEKDMPPAEFEKLTGTLGRAREQQNLSRASRAEGQYPEDLRYRQASPHVAPLSNATTTRPKSVALLRFEAARKWALTAQRQAERTARLATLNGATEEAKNKANVFASAAAMAMEDFQDMREQLKDVLSPAELRDIEDTVDEYDSTNLSIQEDKEVVASTTSQYFRRDGRFESEIDGDLSASDFPVRPIAPPRENNVARLANNLQRVLFSPGVHYARDPRTGVWNFPPELANIPTPEEFNFDTLPDYITASKDPELADLAQGDGIKYSGSTSTLTSSFSQIWLTLNGGQGVDISKLSQGYSARNADYTHGAQLPAAIVMWPQPNGRYAIDSDKRFQTSNNILSEYGNILEKILTTDASEWWKSLKNVPEGFTPPGKPTAREAYAYSRGGKVLMRSQLDCQDNRLPGSGTFDIKTRAAMPIRHDRANWEAHKVYDISETLGQTATFERETFDLTRSGMLKYCFQARIGDMDGIFIAYHNTARCFGFEYMPRAELDTRLFGGPDIGDQVFQLCIGFFERIMDLVTRMFPDQAVSVMWFQAQPPLSAFQKARMDTRTASELTVVVQPFGWKGEGLAPTRAMRIQMVNNVDGKDVSPSQGIKFFSDSKEERAKQKWTVRYNIAMTPDTPEGHDAARTLRSDGAQRLAAMNAICVPEGKTPADMYDSKKRSPVETETAEALGHGTPSLEGPSSDATASSPATSGAASAVPAAAGYDDLDYATIKWVEPNSRIIKLRALSYETGKAYDERAAKWNAQIQQMKATDPEPEVQLEPYVIPGYEFQPTQWRERKSDPPLPVSATEKEMEEFAETASSREQEEDVAVDLDASEEAETSPDKFKRDRPPHYLA</sequence>
<dbReference type="Proteomes" id="UP001233271">
    <property type="component" value="Chromosome 1"/>
</dbReference>
<evidence type="ECO:0000313" key="2">
    <source>
        <dbReference type="EMBL" id="BEI87444.1"/>
    </source>
</evidence>
<dbReference type="PANTHER" id="PTHR31014:SF0">
    <property type="entry name" value="MITOCHONDRIAL TRANSLATION SYSTEM COMPONENT PET127-RELATED"/>
    <property type="match status" value="1"/>
</dbReference>
<feature type="region of interest" description="Disordered" evidence="1">
    <location>
        <begin position="35"/>
        <end position="146"/>
    </location>
</feature>
<dbReference type="GO" id="GO:0005740">
    <property type="term" value="C:mitochondrial envelope"/>
    <property type="evidence" value="ECO:0007669"/>
    <property type="project" value="TreeGrafter"/>
</dbReference>
<feature type="compositionally biased region" description="Basic residues" evidence="1">
    <location>
        <begin position="67"/>
        <end position="76"/>
    </location>
</feature>
<name>A0AA48HXP8_9TREE</name>